<dbReference type="Pfam" id="PF13561">
    <property type="entry name" value="adh_short_C2"/>
    <property type="match status" value="1"/>
</dbReference>
<evidence type="ECO:0000256" key="2">
    <source>
        <dbReference type="ARBA" id="ARBA00023002"/>
    </source>
</evidence>
<dbReference type="PRINTS" id="PR00081">
    <property type="entry name" value="GDHRDH"/>
</dbReference>
<comment type="caution">
    <text evidence="3">The sequence shown here is derived from an EMBL/GenBank/DDBJ whole genome shotgun (WGS) entry which is preliminary data.</text>
</comment>
<dbReference type="InterPro" id="IPR002347">
    <property type="entry name" value="SDR_fam"/>
</dbReference>
<dbReference type="PROSITE" id="PS00061">
    <property type="entry name" value="ADH_SHORT"/>
    <property type="match status" value="1"/>
</dbReference>
<organism evidence="3 4">
    <name type="scientific">Amycolatopsis echigonensis</name>
    <dbReference type="NCBI Taxonomy" id="2576905"/>
    <lineage>
        <taxon>Bacteria</taxon>
        <taxon>Bacillati</taxon>
        <taxon>Actinomycetota</taxon>
        <taxon>Actinomycetes</taxon>
        <taxon>Pseudonocardiales</taxon>
        <taxon>Pseudonocardiaceae</taxon>
        <taxon>Amycolatopsis</taxon>
    </lineage>
</organism>
<dbReference type="SUPFAM" id="SSF51735">
    <property type="entry name" value="NAD(P)-binding Rossmann-fold domains"/>
    <property type="match status" value="1"/>
</dbReference>
<dbReference type="AlphaFoldDB" id="A0A2N3WN71"/>
<dbReference type="CDD" id="cd05233">
    <property type="entry name" value="SDR_c"/>
    <property type="match status" value="1"/>
</dbReference>
<name>A0A2N3WN71_9PSEU</name>
<comment type="similarity">
    <text evidence="1">Belongs to the short-chain dehydrogenases/reductases (SDR) family.</text>
</comment>
<protein>
    <submittedName>
        <fullName evidence="3">3-oxoacyl-[acyl-carrier protein] reductase</fullName>
    </submittedName>
</protein>
<dbReference type="InterPro" id="IPR036291">
    <property type="entry name" value="NAD(P)-bd_dom_sf"/>
</dbReference>
<evidence type="ECO:0000256" key="1">
    <source>
        <dbReference type="ARBA" id="ARBA00006484"/>
    </source>
</evidence>
<dbReference type="RefSeq" id="WP_244194785.1">
    <property type="nucleotide sequence ID" value="NZ_JACJHR010000061.1"/>
</dbReference>
<gene>
    <name evidence="3" type="ORF">ATK30_6223</name>
</gene>
<evidence type="ECO:0000313" key="4">
    <source>
        <dbReference type="Proteomes" id="UP000233750"/>
    </source>
</evidence>
<dbReference type="PANTHER" id="PTHR24321:SF8">
    <property type="entry name" value="ESTRADIOL 17-BETA-DEHYDROGENASE 8-RELATED"/>
    <property type="match status" value="1"/>
</dbReference>
<dbReference type="InterPro" id="IPR020904">
    <property type="entry name" value="Sc_DH/Rdtase_CS"/>
</dbReference>
<reference evidence="3 4" key="1">
    <citation type="submission" date="2017-12" db="EMBL/GenBank/DDBJ databases">
        <title>Sequencing the genomes of 1000 Actinobacteria strains.</title>
        <authorList>
            <person name="Klenk H.-P."/>
        </authorList>
    </citation>
    <scope>NUCLEOTIDE SEQUENCE [LARGE SCALE GENOMIC DNA]</scope>
    <source>
        <strain evidence="3 4">DSM 45165</strain>
    </source>
</reference>
<accession>A0A2N3WN71</accession>
<keyword evidence="2" id="KW-0560">Oxidoreductase</keyword>
<dbReference type="EMBL" id="PJMY01000003">
    <property type="protein sequence ID" value="PKV95309.1"/>
    <property type="molecule type" value="Genomic_DNA"/>
</dbReference>
<evidence type="ECO:0000313" key="3">
    <source>
        <dbReference type="EMBL" id="PKV95309.1"/>
    </source>
</evidence>
<dbReference type="Gene3D" id="3.40.50.720">
    <property type="entry name" value="NAD(P)-binding Rossmann-like Domain"/>
    <property type="match status" value="1"/>
</dbReference>
<sequence>MTPGVLDPRGPASLAGQRAVVTGAARGIGSRVAVELALAGAHVTALDRHDPAGTVAEITELGGSAAGLQADITDREAIATAMAEAAGPPRRLDALVTCAAVYGETVALDELSESEVDLVLGVNIKGTLWCINGALPFLRGHDSRVVCIGSVAGKVGGVLAGPHYVASKGAVHAVVKWLAKTEAGNGILANAVAPGVVDTEMIRGKGYSDDYNPLGRLARPEEIARVAAFLASPAASYMTGAVVDVNGGYAMG</sequence>
<dbReference type="GO" id="GO:0016491">
    <property type="term" value="F:oxidoreductase activity"/>
    <property type="evidence" value="ECO:0007669"/>
    <property type="project" value="UniProtKB-KW"/>
</dbReference>
<dbReference type="PANTHER" id="PTHR24321">
    <property type="entry name" value="DEHYDROGENASES, SHORT CHAIN"/>
    <property type="match status" value="1"/>
</dbReference>
<dbReference type="FunFam" id="3.40.50.720:FF:000084">
    <property type="entry name" value="Short-chain dehydrogenase reductase"/>
    <property type="match status" value="1"/>
</dbReference>
<dbReference type="Proteomes" id="UP000233750">
    <property type="component" value="Unassembled WGS sequence"/>
</dbReference>
<proteinExistence type="inferred from homology"/>
<keyword evidence="4" id="KW-1185">Reference proteome</keyword>